<comment type="caution">
    <text evidence="9">The sequence shown here is derived from an EMBL/GenBank/DDBJ whole genome shotgun (WGS) entry which is preliminary data.</text>
</comment>
<sequence length="134" mass="13455">LVAAGETVPAGNLTRALLAAATGAPIPSVVARSGAAATVVLASGGYPGTYRTGFPIHGIEAAEKLPEAWVFHAGTRQAAAGPVTAGGRVLAVSGRGADLRSALGRAYEAASLIEFEGKTFRRDIGARGLGRKMS</sequence>
<dbReference type="GO" id="GO:0005524">
    <property type="term" value="F:ATP binding"/>
    <property type="evidence" value="ECO:0007669"/>
    <property type="project" value="UniProtKB-KW"/>
</dbReference>
<dbReference type="GO" id="GO:0004637">
    <property type="term" value="F:phosphoribosylamine-glycine ligase activity"/>
    <property type="evidence" value="ECO:0007669"/>
    <property type="project" value="InterPro"/>
</dbReference>
<evidence type="ECO:0000256" key="7">
    <source>
        <dbReference type="ARBA" id="ARBA00042864"/>
    </source>
</evidence>
<keyword evidence="1 9" id="KW-0436">Ligase</keyword>
<evidence type="ECO:0000256" key="5">
    <source>
        <dbReference type="ARBA" id="ARBA00038345"/>
    </source>
</evidence>
<dbReference type="GO" id="GO:0009113">
    <property type="term" value="P:purine nucleobase biosynthetic process"/>
    <property type="evidence" value="ECO:0007669"/>
    <property type="project" value="InterPro"/>
</dbReference>
<evidence type="ECO:0000256" key="4">
    <source>
        <dbReference type="ARBA" id="ARBA00022840"/>
    </source>
</evidence>
<evidence type="ECO:0000313" key="10">
    <source>
        <dbReference type="Proteomes" id="UP000697710"/>
    </source>
</evidence>
<reference evidence="9" key="1">
    <citation type="submission" date="2020-04" db="EMBL/GenBank/DDBJ databases">
        <authorList>
            <person name="Zhang T."/>
        </authorList>
    </citation>
    <scope>NUCLEOTIDE SEQUENCE</scope>
    <source>
        <strain evidence="9">HKST-UBA01</strain>
    </source>
</reference>
<keyword evidence="2" id="KW-0547">Nucleotide-binding</keyword>
<dbReference type="AlphaFoldDB" id="A0A956M0B2"/>
<name>A0A956M0B2_UNCEI</name>
<dbReference type="EMBL" id="JAGQHR010000326">
    <property type="protein sequence ID" value="MCA9728222.1"/>
    <property type="molecule type" value="Genomic_DNA"/>
</dbReference>
<gene>
    <name evidence="9" type="ORF">KC729_11105</name>
</gene>
<dbReference type="GO" id="GO:0006164">
    <property type="term" value="P:purine nucleotide biosynthetic process"/>
    <property type="evidence" value="ECO:0007669"/>
    <property type="project" value="UniProtKB-KW"/>
</dbReference>
<comment type="similarity">
    <text evidence="5">Belongs to the GARS family.</text>
</comment>
<dbReference type="InterPro" id="IPR000115">
    <property type="entry name" value="PRibGlycinamide_synth"/>
</dbReference>
<evidence type="ECO:0000256" key="6">
    <source>
        <dbReference type="ARBA" id="ARBA00042242"/>
    </source>
</evidence>
<evidence type="ECO:0000259" key="8">
    <source>
        <dbReference type="SMART" id="SM01210"/>
    </source>
</evidence>
<protein>
    <recommendedName>
        <fullName evidence="6">Glycinamide ribonucleotide synthetase</fullName>
    </recommendedName>
    <alternativeName>
        <fullName evidence="7">Phosphoribosylglycinamide synthetase</fullName>
    </alternativeName>
</protein>
<proteinExistence type="inferred from homology"/>
<organism evidence="9 10">
    <name type="scientific">Eiseniibacteriota bacterium</name>
    <dbReference type="NCBI Taxonomy" id="2212470"/>
    <lineage>
        <taxon>Bacteria</taxon>
        <taxon>Candidatus Eiseniibacteriota</taxon>
    </lineage>
</organism>
<keyword evidence="4" id="KW-0067">ATP-binding</keyword>
<accession>A0A956M0B2</accession>
<dbReference type="Pfam" id="PF02843">
    <property type="entry name" value="GARS_C"/>
    <property type="match status" value="1"/>
</dbReference>
<dbReference type="PANTHER" id="PTHR43472:SF1">
    <property type="entry name" value="PHOSPHORIBOSYLAMINE--GLYCINE LIGASE, CHLOROPLASTIC"/>
    <property type="match status" value="1"/>
</dbReference>
<feature type="non-terminal residue" evidence="9">
    <location>
        <position position="1"/>
    </location>
</feature>
<evidence type="ECO:0000256" key="3">
    <source>
        <dbReference type="ARBA" id="ARBA00022755"/>
    </source>
</evidence>
<dbReference type="PANTHER" id="PTHR43472">
    <property type="entry name" value="PHOSPHORIBOSYLAMINE--GLYCINE LIGASE"/>
    <property type="match status" value="1"/>
</dbReference>
<dbReference type="InterPro" id="IPR020560">
    <property type="entry name" value="PRibGlycinamide_synth_C-dom"/>
</dbReference>
<dbReference type="Proteomes" id="UP000697710">
    <property type="component" value="Unassembled WGS sequence"/>
</dbReference>
<dbReference type="SUPFAM" id="SSF51246">
    <property type="entry name" value="Rudiment single hybrid motif"/>
    <property type="match status" value="1"/>
</dbReference>
<evidence type="ECO:0000256" key="2">
    <source>
        <dbReference type="ARBA" id="ARBA00022741"/>
    </source>
</evidence>
<dbReference type="Gene3D" id="3.90.600.10">
    <property type="entry name" value="Phosphoribosylglycinamide synthetase, C-terminal domain"/>
    <property type="match status" value="1"/>
</dbReference>
<evidence type="ECO:0000313" key="9">
    <source>
        <dbReference type="EMBL" id="MCA9728222.1"/>
    </source>
</evidence>
<feature type="domain" description="Phosphoribosylglycinamide synthetase C-domain" evidence="8">
    <location>
        <begin position="35"/>
        <end position="129"/>
    </location>
</feature>
<evidence type="ECO:0000256" key="1">
    <source>
        <dbReference type="ARBA" id="ARBA00022598"/>
    </source>
</evidence>
<keyword evidence="3" id="KW-0658">Purine biosynthesis</keyword>
<dbReference type="InterPro" id="IPR037123">
    <property type="entry name" value="PRibGlycinamide_synth_C_sf"/>
</dbReference>
<reference evidence="9" key="2">
    <citation type="journal article" date="2021" name="Microbiome">
        <title>Successional dynamics and alternative stable states in a saline activated sludge microbial community over 9 years.</title>
        <authorList>
            <person name="Wang Y."/>
            <person name="Ye J."/>
            <person name="Ju F."/>
            <person name="Liu L."/>
            <person name="Boyd J.A."/>
            <person name="Deng Y."/>
            <person name="Parks D.H."/>
            <person name="Jiang X."/>
            <person name="Yin X."/>
            <person name="Woodcroft B.J."/>
            <person name="Tyson G.W."/>
            <person name="Hugenholtz P."/>
            <person name="Polz M.F."/>
            <person name="Zhang T."/>
        </authorList>
    </citation>
    <scope>NUCLEOTIDE SEQUENCE</scope>
    <source>
        <strain evidence="9">HKST-UBA01</strain>
    </source>
</reference>
<dbReference type="FunFam" id="3.90.600.10:FF:000001">
    <property type="entry name" value="Trifunctional purine biosynthetic protein adenosine-3"/>
    <property type="match status" value="1"/>
</dbReference>
<dbReference type="SMART" id="SM01210">
    <property type="entry name" value="GARS_C"/>
    <property type="match status" value="1"/>
</dbReference>
<dbReference type="InterPro" id="IPR011054">
    <property type="entry name" value="Rudment_hybrid_motif"/>
</dbReference>